<evidence type="ECO:0000256" key="3">
    <source>
        <dbReference type="ARBA" id="ARBA00022473"/>
    </source>
</evidence>
<dbReference type="GO" id="GO:0005615">
    <property type="term" value="C:extracellular space"/>
    <property type="evidence" value="ECO:0007669"/>
    <property type="project" value="TreeGrafter"/>
</dbReference>
<protein>
    <recommendedName>
        <fullName evidence="12">FZ domain-containing protein</fullName>
    </recommendedName>
</protein>
<feature type="disulfide bond" evidence="9">
    <location>
        <begin position="88"/>
        <end position="134"/>
    </location>
</feature>
<dbReference type="GO" id="GO:0035567">
    <property type="term" value="P:non-canonical Wnt signaling pathway"/>
    <property type="evidence" value="ECO:0007669"/>
    <property type="project" value="TreeGrafter"/>
</dbReference>
<feature type="chain" id="PRO_5041720804" description="FZ domain-containing protein" evidence="11">
    <location>
        <begin position="17"/>
        <end position="658"/>
    </location>
</feature>
<dbReference type="Pfam" id="PF01392">
    <property type="entry name" value="Fz"/>
    <property type="match status" value="1"/>
</dbReference>
<comment type="caution">
    <text evidence="9">Lacks conserved residue(s) required for the propagation of feature annotation.</text>
</comment>
<dbReference type="PANTHER" id="PTHR11309:SF148">
    <property type="entry name" value="SECRETED FRIZZLED-RELATED PROTEIN 1"/>
    <property type="match status" value="1"/>
</dbReference>
<comment type="subcellular location">
    <subcellularLocation>
        <location evidence="1">Secreted</location>
    </subcellularLocation>
</comment>
<keyword evidence="4" id="KW-0964">Secreted</keyword>
<feature type="compositionally biased region" description="Polar residues" evidence="10">
    <location>
        <begin position="487"/>
        <end position="507"/>
    </location>
</feature>
<feature type="compositionally biased region" description="Low complexity" evidence="10">
    <location>
        <begin position="282"/>
        <end position="298"/>
    </location>
</feature>
<evidence type="ECO:0000256" key="1">
    <source>
        <dbReference type="ARBA" id="ARBA00004613"/>
    </source>
</evidence>
<comment type="similarity">
    <text evidence="2">Belongs to the secreted frizzled-related protein (sFRP) family.</text>
</comment>
<dbReference type="PROSITE" id="PS50038">
    <property type="entry name" value="FZ"/>
    <property type="match status" value="1"/>
</dbReference>
<feature type="region of interest" description="Disordered" evidence="10">
    <location>
        <begin position="609"/>
        <end position="658"/>
    </location>
</feature>
<evidence type="ECO:0000256" key="7">
    <source>
        <dbReference type="ARBA" id="ARBA00022782"/>
    </source>
</evidence>
<evidence type="ECO:0000256" key="4">
    <source>
        <dbReference type="ARBA" id="ARBA00022525"/>
    </source>
</evidence>
<dbReference type="AlphaFoldDB" id="A0AA85KEL7"/>
<evidence type="ECO:0000256" key="10">
    <source>
        <dbReference type="SAM" id="MobiDB-lite"/>
    </source>
</evidence>
<feature type="compositionally biased region" description="Basic and acidic residues" evidence="10">
    <location>
        <begin position="341"/>
        <end position="355"/>
    </location>
</feature>
<dbReference type="GO" id="GO:0030154">
    <property type="term" value="P:cell differentiation"/>
    <property type="evidence" value="ECO:0007669"/>
    <property type="project" value="UniProtKB-KW"/>
</dbReference>
<dbReference type="InterPro" id="IPR020067">
    <property type="entry name" value="Frizzled_dom"/>
</dbReference>
<dbReference type="InterPro" id="IPR036790">
    <property type="entry name" value="Frizzled_dom_sf"/>
</dbReference>
<feature type="compositionally biased region" description="Basic residues" evidence="10">
    <location>
        <begin position="356"/>
        <end position="366"/>
    </location>
</feature>
<keyword evidence="5" id="KW-0879">Wnt signaling pathway</keyword>
<dbReference type="Gene3D" id="1.10.2000.10">
    <property type="entry name" value="Frizzled cysteine-rich domain"/>
    <property type="match status" value="1"/>
</dbReference>
<feature type="region of interest" description="Disordered" evidence="10">
    <location>
        <begin position="486"/>
        <end position="575"/>
    </location>
</feature>
<keyword evidence="13" id="KW-1185">Reference proteome</keyword>
<dbReference type="InterPro" id="IPR015526">
    <property type="entry name" value="Frizzled/SFRP"/>
</dbReference>
<dbReference type="WBParaSite" id="TREG1_77830.1">
    <property type="protein sequence ID" value="TREG1_77830.1"/>
    <property type="gene ID" value="TREG1_77830"/>
</dbReference>
<feature type="disulfide bond" evidence="9">
    <location>
        <begin position="157"/>
        <end position="181"/>
    </location>
</feature>
<evidence type="ECO:0000256" key="9">
    <source>
        <dbReference type="PROSITE-ProRule" id="PRU00090"/>
    </source>
</evidence>
<feature type="compositionally biased region" description="Basic residues" evidence="10">
    <location>
        <begin position="271"/>
        <end position="281"/>
    </location>
</feature>
<keyword evidence="3" id="KW-0217">Developmental protein</keyword>
<dbReference type="GO" id="GO:0060070">
    <property type="term" value="P:canonical Wnt signaling pathway"/>
    <property type="evidence" value="ECO:0007669"/>
    <property type="project" value="TreeGrafter"/>
</dbReference>
<keyword evidence="7" id="KW-0221">Differentiation</keyword>
<sequence>MNRLLIILYTLHYTYCFGPGLFKLSSNSYDEWSPSLSAPSSASSSIASASSSSVSGSSAVPAALPYSGDTNSYAYWNCHTIPPNMTLCKSVGYSRMVLPNFLQHESLREAIQQANVWIALVNTDCHPDIQRFLCSLYAPVCLKSHQEAKIPPCWELCDQVRNACLPRMKLFGFDWPDIVRCQQFPRLAESMCIPPQEKSTAVTCVPCEQAITLENIASSYCMADVVLKASIKDMVLQPNQASIILNLTPRTLALKLIRNDGTQLSSIDQYRRKRNSRRRRYNNNNNDDSVDDNINSNRYYHHMRVARDLKIPTHRRSSSQDRYQSKYLMKSKSINSINEESEWRQEQQRDSSSKSREKRRRRPRNSRLHDLDGITELVLGCSSCNPLLPFTSGRMVHSLPNQKWLVMGRRIQDSATKKYTNQLQVTFLGLWNRESAEFRQSLNAIRKEPVAHLCNKNQASLSVAVQPQAIQYNHPGRTLKILRSAPSELSDSPNYENSDSRMNNNNLYRPAKSNKKHPTASASNYDARSNSQGIANSPYHRQPKTLITQTPYDGDNNNDDIDEDSDNFYKPGRSTYQNASYRANSERNTHVKTSNEAQNTYLKEINQLQRQNSRKFKRRERKRKRKVEQGKRINEPVSQNQYAANSYSHQLPINPYAD</sequence>
<evidence type="ECO:0000256" key="6">
    <source>
        <dbReference type="ARBA" id="ARBA00022729"/>
    </source>
</evidence>
<reference evidence="14" key="2">
    <citation type="submission" date="2023-11" db="UniProtKB">
        <authorList>
            <consortium name="WormBaseParasite"/>
        </authorList>
    </citation>
    <scope>IDENTIFICATION</scope>
</reference>
<evidence type="ECO:0000259" key="12">
    <source>
        <dbReference type="PROSITE" id="PS50038"/>
    </source>
</evidence>
<evidence type="ECO:0000256" key="5">
    <source>
        <dbReference type="ARBA" id="ARBA00022687"/>
    </source>
</evidence>
<dbReference type="FunFam" id="1.10.2000.10:FF:000001">
    <property type="entry name" value="secreted frizzled-related protein 2"/>
    <property type="match status" value="1"/>
</dbReference>
<feature type="compositionally biased region" description="Polar residues" evidence="10">
    <location>
        <begin position="520"/>
        <end position="535"/>
    </location>
</feature>
<evidence type="ECO:0000256" key="2">
    <source>
        <dbReference type="ARBA" id="ARBA00010054"/>
    </source>
</evidence>
<evidence type="ECO:0000256" key="8">
    <source>
        <dbReference type="ARBA" id="ARBA00023157"/>
    </source>
</evidence>
<feature type="compositionally biased region" description="Basic residues" evidence="10">
    <location>
        <begin position="612"/>
        <end position="626"/>
    </location>
</feature>
<proteinExistence type="inferred from homology"/>
<dbReference type="SUPFAM" id="SSF63501">
    <property type="entry name" value="Frizzled cysteine-rich domain"/>
    <property type="match status" value="1"/>
</dbReference>
<dbReference type="GO" id="GO:0017147">
    <property type="term" value="F:Wnt-protein binding"/>
    <property type="evidence" value="ECO:0007669"/>
    <property type="project" value="TreeGrafter"/>
</dbReference>
<evidence type="ECO:0000313" key="14">
    <source>
        <dbReference type="WBParaSite" id="TREG1_77830.1"/>
    </source>
</evidence>
<reference evidence="13" key="1">
    <citation type="submission" date="2022-06" db="EMBL/GenBank/DDBJ databases">
        <authorList>
            <person name="Berger JAMES D."/>
            <person name="Berger JAMES D."/>
        </authorList>
    </citation>
    <scope>NUCLEOTIDE SEQUENCE [LARGE SCALE GENOMIC DNA]</scope>
</reference>
<evidence type="ECO:0000313" key="13">
    <source>
        <dbReference type="Proteomes" id="UP000050795"/>
    </source>
</evidence>
<feature type="compositionally biased region" description="Acidic residues" evidence="10">
    <location>
        <begin position="556"/>
        <end position="566"/>
    </location>
</feature>
<name>A0AA85KEL7_TRIRE</name>
<evidence type="ECO:0000256" key="11">
    <source>
        <dbReference type="SAM" id="SignalP"/>
    </source>
</evidence>
<feature type="region of interest" description="Disordered" evidence="10">
    <location>
        <begin position="268"/>
        <end position="367"/>
    </location>
</feature>
<feature type="domain" description="FZ" evidence="12">
    <location>
        <begin position="73"/>
        <end position="195"/>
    </location>
</feature>
<keyword evidence="8 9" id="KW-1015">Disulfide bond</keyword>
<feature type="compositionally biased region" description="Polar residues" evidence="10">
    <location>
        <begin position="636"/>
        <end position="651"/>
    </location>
</feature>
<feature type="signal peptide" evidence="11">
    <location>
        <begin position="1"/>
        <end position="16"/>
    </location>
</feature>
<accession>A0AA85KEL7</accession>
<organism evidence="13 14">
    <name type="scientific">Trichobilharzia regenti</name>
    <name type="common">Nasal bird schistosome</name>
    <dbReference type="NCBI Taxonomy" id="157069"/>
    <lineage>
        <taxon>Eukaryota</taxon>
        <taxon>Metazoa</taxon>
        <taxon>Spiralia</taxon>
        <taxon>Lophotrochozoa</taxon>
        <taxon>Platyhelminthes</taxon>
        <taxon>Trematoda</taxon>
        <taxon>Digenea</taxon>
        <taxon>Strigeidida</taxon>
        <taxon>Schistosomatoidea</taxon>
        <taxon>Schistosomatidae</taxon>
        <taxon>Trichobilharzia</taxon>
    </lineage>
</organism>
<dbReference type="Proteomes" id="UP000050795">
    <property type="component" value="Unassembled WGS sequence"/>
</dbReference>
<keyword evidence="6 11" id="KW-0732">Signal</keyword>
<dbReference type="SMART" id="SM00063">
    <property type="entry name" value="FRI"/>
    <property type="match status" value="1"/>
</dbReference>
<dbReference type="PANTHER" id="PTHR11309">
    <property type="entry name" value="FRIZZLED"/>
    <property type="match status" value="1"/>
</dbReference>